<protein>
    <submittedName>
        <fullName evidence="1">Uncharacterized protein</fullName>
    </submittedName>
</protein>
<gene>
    <name evidence="1" type="ORF">SAMN04488563_0446</name>
</gene>
<dbReference type="RefSeq" id="WP_152690545.1">
    <property type="nucleotide sequence ID" value="NZ_KQ061219.1"/>
</dbReference>
<organism evidence="1 2">
    <name type="scientific">Jiangella alkaliphila</name>
    <dbReference type="NCBI Taxonomy" id="419479"/>
    <lineage>
        <taxon>Bacteria</taxon>
        <taxon>Bacillati</taxon>
        <taxon>Actinomycetota</taxon>
        <taxon>Actinomycetes</taxon>
        <taxon>Jiangellales</taxon>
        <taxon>Jiangellaceae</taxon>
        <taxon>Jiangella</taxon>
    </lineage>
</organism>
<evidence type="ECO:0000313" key="2">
    <source>
        <dbReference type="Proteomes" id="UP000182977"/>
    </source>
</evidence>
<sequence>MIPHARDEIKMIAQHSRVVALDTAQGWNIQQWALDDDDIVRAVAAYQALLRVDLNEELDQLLADMGVDRLGPPATSDQHAKVMRADAIELVAAATVVAVDDVDIDDMHMPNVPKMAVQKSDSGIDIIAVELDPDASSDIGPGDRLVLVSVKHTVSRRAGGMRGKLEKSVTDELPAPYIHRQLTTVHGRLLQAGVNPNVAQRIFFFLRETLSNPRVRVVCIAAAAPTPHCNLADQPAQLAQTNMPDAHFRMLLVPNLATLHERLVPSG</sequence>
<reference evidence="2" key="1">
    <citation type="submission" date="2016-10" db="EMBL/GenBank/DDBJ databases">
        <authorList>
            <person name="Varghese N."/>
            <person name="Submissions S."/>
        </authorList>
    </citation>
    <scope>NUCLEOTIDE SEQUENCE [LARGE SCALE GENOMIC DNA]</scope>
    <source>
        <strain evidence="2">DSM 45079</strain>
    </source>
</reference>
<keyword evidence="2" id="KW-1185">Reference proteome</keyword>
<accession>A0A1H2GEJ0</accession>
<evidence type="ECO:0000313" key="1">
    <source>
        <dbReference type="EMBL" id="SDU17841.1"/>
    </source>
</evidence>
<proteinExistence type="predicted"/>
<dbReference type="Proteomes" id="UP000182977">
    <property type="component" value="Chromosome I"/>
</dbReference>
<dbReference type="AlphaFoldDB" id="A0A1H2GEJ0"/>
<dbReference type="EMBL" id="LT629791">
    <property type="protein sequence ID" value="SDU17841.1"/>
    <property type="molecule type" value="Genomic_DNA"/>
</dbReference>
<name>A0A1H2GEJ0_9ACTN</name>